<dbReference type="Proteomes" id="UP000576550">
    <property type="component" value="Unassembled WGS sequence"/>
</dbReference>
<evidence type="ECO:0000256" key="3">
    <source>
        <dbReference type="ARBA" id="ARBA00022692"/>
    </source>
</evidence>
<evidence type="ECO:0000313" key="7">
    <source>
        <dbReference type="EMBL" id="HHX99210.1"/>
    </source>
</evidence>
<dbReference type="GO" id="GO:0016020">
    <property type="term" value="C:membrane"/>
    <property type="evidence" value="ECO:0007669"/>
    <property type="project" value="UniProtKB-SubCell"/>
</dbReference>
<accession>A0A832R8T2</accession>
<feature type="transmembrane region" description="Helical" evidence="6">
    <location>
        <begin position="6"/>
        <end position="23"/>
    </location>
</feature>
<evidence type="ECO:0000256" key="2">
    <source>
        <dbReference type="ARBA" id="ARBA00008854"/>
    </source>
</evidence>
<sequence>MKKGIPAWAIIIGVIVILGGFFLRTHNRLVKSNEEVDNQWAQVESQYQRRFDLIPNLVESVKGAMSQETEVFTNIAEARTRYSSAKTTSERAEAATAVEGALSRLLVVIENYPELRSLDTVKTLMSQLEGTENRIAVERQRYNDQVKEFNADMKTIPTKWIASMFGFEEKAYFESEEGSEVAPKVDLTK</sequence>
<dbReference type="Pfam" id="PF04011">
    <property type="entry name" value="LemA"/>
    <property type="match status" value="1"/>
</dbReference>
<gene>
    <name evidence="7" type="ORF">GX533_00805</name>
</gene>
<comment type="subcellular location">
    <subcellularLocation>
        <location evidence="1">Membrane</location>
        <topology evidence="1">Single-pass membrane protein</topology>
    </subcellularLocation>
</comment>
<comment type="similarity">
    <text evidence="2">Belongs to the LemA family.</text>
</comment>
<evidence type="ECO:0000313" key="8">
    <source>
        <dbReference type="Proteomes" id="UP000576550"/>
    </source>
</evidence>
<evidence type="ECO:0000256" key="4">
    <source>
        <dbReference type="ARBA" id="ARBA00022989"/>
    </source>
</evidence>
<dbReference type="InterPro" id="IPR023353">
    <property type="entry name" value="LemA-like_dom_sf"/>
</dbReference>
<dbReference type="InterPro" id="IPR007156">
    <property type="entry name" value="MamQ_LemA"/>
</dbReference>
<evidence type="ECO:0000256" key="5">
    <source>
        <dbReference type="ARBA" id="ARBA00023136"/>
    </source>
</evidence>
<organism evidence="7 8">
    <name type="scientific">Candidatus Dojkabacteria bacterium</name>
    <dbReference type="NCBI Taxonomy" id="2099670"/>
    <lineage>
        <taxon>Bacteria</taxon>
        <taxon>Candidatus Dojkabacteria</taxon>
    </lineage>
</organism>
<keyword evidence="4 6" id="KW-1133">Transmembrane helix</keyword>
<reference evidence="7 8" key="1">
    <citation type="journal article" date="2020" name="Biotechnol. Biofuels">
        <title>New insights from the biogas microbiome by comprehensive genome-resolved metagenomics of nearly 1600 species originating from multiple anaerobic digesters.</title>
        <authorList>
            <person name="Campanaro S."/>
            <person name="Treu L."/>
            <person name="Rodriguez-R L.M."/>
            <person name="Kovalovszki A."/>
            <person name="Ziels R.M."/>
            <person name="Maus I."/>
            <person name="Zhu X."/>
            <person name="Kougias P.G."/>
            <person name="Basile A."/>
            <person name="Luo G."/>
            <person name="Schluter A."/>
            <person name="Konstantinidis K.T."/>
            <person name="Angelidaki I."/>
        </authorList>
    </citation>
    <scope>NUCLEOTIDE SEQUENCE [LARGE SCALE GENOMIC DNA]</scope>
    <source>
        <strain evidence="7">AS05jafATM_89</strain>
    </source>
</reference>
<comment type="caution">
    <text evidence="7">The sequence shown here is derived from an EMBL/GenBank/DDBJ whole genome shotgun (WGS) entry which is preliminary data.</text>
</comment>
<dbReference type="Gene3D" id="1.20.1440.20">
    <property type="entry name" value="LemA-like domain"/>
    <property type="match status" value="1"/>
</dbReference>
<name>A0A832R8T2_9BACT</name>
<dbReference type="SUPFAM" id="SSF140478">
    <property type="entry name" value="LemA-like"/>
    <property type="match status" value="1"/>
</dbReference>
<keyword evidence="5 6" id="KW-0472">Membrane</keyword>
<dbReference type="EMBL" id="DUTP01000002">
    <property type="protein sequence ID" value="HHX99210.1"/>
    <property type="molecule type" value="Genomic_DNA"/>
</dbReference>
<evidence type="ECO:0000256" key="6">
    <source>
        <dbReference type="SAM" id="Phobius"/>
    </source>
</evidence>
<protein>
    <submittedName>
        <fullName evidence="7">LemA family protein</fullName>
    </submittedName>
</protein>
<dbReference type="AlphaFoldDB" id="A0A832R8T2"/>
<dbReference type="PANTHER" id="PTHR34478">
    <property type="entry name" value="PROTEIN LEMA"/>
    <property type="match status" value="1"/>
</dbReference>
<evidence type="ECO:0000256" key="1">
    <source>
        <dbReference type="ARBA" id="ARBA00004167"/>
    </source>
</evidence>
<dbReference type="PANTHER" id="PTHR34478:SF2">
    <property type="entry name" value="MEMBRANE PROTEIN"/>
    <property type="match status" value="1"/>
</dbReference>
<keyword evidence="3 6" id="KW-0812">Transmembrane</keyword>
<proteinExistence type="inferred from homology"/>